<keyword evidence="3" id="KW-1185">Reference proteome</keyword>
<evidence type="ECO:0000256" key="1">
    <source>
        <dbReference type="SAM" id="MobiDB-lite"/>
    </source>
</evidence>
<evidence type="ECO:0000313" key="3">
    <source>
        <dbReference type="Proteomes" id="UP000051790"/>
    </source>
</evidence>
<dbReference type="OrthoDB" id="9790372at2"/>
<dbReference type="Pfam" id="PF02620">
    <property type="entry name" value="YceD"/>
    <property type="match status" value="1"/>
</dbReference>
<sequence>MLKFTVADLAKYKHTPMHVQETLDVKADLLARDPEILDATPMQLDAYLSADDGDFLLSATIKGELTVPSTRSLTPVKLPLDFTFSEIYVTDDAAREKYQDGELVITLEDDELDLGAAVLDHIVLSIPMKILTPEEEQGANMPKGEDWEVVSEDDFAATKAKENEKNSPFAGLQGLFDDNDSDQKD</sequence>
<dbReference type="PATRIC" id="fig|1423769.4.peg.2309"/>
<gene>
    <name evidence="2" type="ORF">FD01_GL002148</name>
</gene>
<accession>A0A0R1QKU6</accession>
<dbReference type="AlphaFoldDB" id="A0A0R1QKU6"/>
<dbReference type="Proteomes" id="UP000051790">
    <property type="component" value="Unassembled WGS sequence"/>
</dbReference>
<proteinExistence type="predicted"/>
<dbReference type="RefSeq" id="WP_056964692.1">
    <property type="nucleotide sequence ID" value="NZ_AZEU01000246.1"/>
</dbReference>
<protein>
    <submittedName>
        <fullName evidence="2">Nucleic acid-binding protein</fullName>
    </submittedName>
</protein>
<feature type="region of interest" description="Disordered" evidence="1">
    <location>
        <begin position="159"/>
        <end position="185"/>
    </location>
</feature>
<name>A0A0R1QKU6_9LACO</name>
<evidence type="ECO:0000313" key="2">
    <source>
        <dbReference type="EMBL" id="KRL41603.1"/>
    </source>
</evidence>
<reference evidence="2 3" key="1">
    <citation type="journal article" date="2015" name="Genome Announc.">
        <title>Expanding the biotechnology potential of lactobacilli through comparative genomics of 213 strains and associated genera.</title>
        <authorList>
            <person name="Sun Z."/>
            <person name="Harris H.M."/>
            <person name="McCann A."/>
            <person name="Guo C."/>
            <person name="Argimon S."/>
            <person name="Zhang W."/>
            <person name="Yang X."/>
            <person name="Jeffery I.B."/>
            <person name="Cooney J.C."/>
            <person name="Kagawa T.F."/>
            <person name="Liu W."/>
            <person name="Song Y."/>
            <person name="Salvetti E."/>
            <person name="Wrobel A."/>
            <person name="Rasinkangas P."/>
            <person name="Parkhill J."/>
            <person name="Rea M.C."/>
            <person name="O'Sullivan O."/>
            <person name="Ritari J."/>
            <person name="Douillard F.P."/>
            <person name="Paul Ross R."/>
            <person name="Yang R."/>
            <person name="Briner A.E."/>
            <person name="Felis G.E."/>
            <person name="de Vos W.M."/>
            <person name="Barrangou R."/>
            <person name="Klaenhammer T.R."/>
            <person name="Caufield P.W."/>
            <person name="Cui Y."/>
            <person name="Zhang H."/>
            <person name="O'Toole P.W."/>
        </authorList>
    </citation>
    <scope>NUCLEOTIDE SEQUENCE [LARGE SCALE GENOMIC DNA]</scope>
    <source>
        <strain evidence="2 3">DSM 13343</strain>
    </source>
</reference>
<dbReference type="EMBL" id="AZEU01000246">
    <property type="protein sequence ID" value="KRL41603.1"/>
    <property type="molecule type" value="Genomic_DNA"/>
</dbReference>
<organism evidence="2 3">
    <name type="scientific">Lacticaseibacillus manihotivorans DSM 13343 = JCM 12514</name>
    <dbReference type="NCBI Taxonomy" id="1423769"/>
    <lineage>
        <taxon>Bacteria</taxon>
        <taxon>Bacillati</taxon>
        <taxon>Bacillota</taxon>
        <taxon>Bacilli</taxon>
        <taxon>Lactobacillales</taxon>
        <taxon>Lactobacillaceae</taxon>
        <taxon>Lacticaseibacillus</taxon>
    </lineage>
</organism>
<dbReference type="InterPro" id="IPR003772">
    <property type="entry name" value="YceD"/>
</dbReference>
<comment type="caution">
    <text evidence="2">The sequence shown here is derived from an EMBL/GenBank/DDBJ whole genome shotgun (WGS) entry which is preliminary data.</text>
</comment>